<proteinExistence type="predicted"/>
<accession>A0AA96LE52</accession>
<evidence type="ECO:0000256" key="5">
    <source>
        <dbReference type="SAM" id="Phobius"/>
    </source>
</evidence>
<keyword evidence="3 5" id="KW-1133">Transmembrane helix</keyword>
<keyword evidence="4 5" id="KW-0472">Membrane</keyword>
<evidence type="ECO:0000313" key="6">
    <source>
        <dbReference type="EMBL" id="WNQ12036.1"/>
    </source>
</evidence>
<evidence type="ECO:0000256" key="1">
    <source>
        <dbReference type="ARBA" id="ARBA00004141"/>
    </source>
</evidence>
<comment type="subcellular location">
    <subcellularLocation>
        <location evidence="1">Membrane</location>
        <topology evidence="1">Multi-pass membrane protein</topology>
    </subcellularLocation>
</comment>
<dbReference type="RefSeq" id="WP_315605813.1">
    <property type="nucleotide sequence ID" value="NZ_CP130318.1"/>
</dbReference>
<dbReference type="Proteomes" id="UP001305702">
    <property type="component" value="Chromosome"/>
</dbReference>
<dbReference type="KEGG" id="paun:MJA45_02955"/>
<sequence>MPQDPSPQRQSPDVEENKVYAILAYILFFIPLIAAKDSRFAAYHANQGLTLFLTAVIANVVLTIIPIVGWILLPLANLFCVVLAVLGIVNAANGVEKPLPVIGGYTLLK</sequence>
<dbReference type="AlphaFoldDB" id="A0AA96LE52"/>
<gene>
    <name evidence="6" type="ORF">MJA45_02955</name>
</gene>
<reference evidence="6 7" key="1">
    <citation type="submission" date="2022-02" db="EMBL/GenBank/DDBJ databases">
        <title>Paenibacillus sp. MBLB1776 Whole Genome Shotgun Sequencing.</title>
        <authorList>
            <person name="Hwang C.Y."/>
            <person name="Cho E.-S."/>
            <person name="Seo M.-J."/>
        </authorList>
    </citation>
    <scope>NUCLEOTIDE SEQUENCE [LARGE SCALE GENOMIC DNA]</scope>
    <source>
        <strain evidence="6 7">MBLB1776</strain>
    </source>
</reference>
<feature type="transmembrane region" description="Helical" evidence="5">
    <location>
        <begin position="20"/>
        <end position="36"/>
    </location>
</feature>
<evidence type="ECO:0008006" key="8">
    <source>
        <dbReference type="Google" id="ProtNLM"/>
    </source>
</evidence>
<name>A0AA96LE52_9BACL</name>
<feature type="transmembrane region" description="Helical" evidence="5">
    <location>
        <begin position="75"/>
        <end position="92"/>
    </location>
</feature>
<organism evidence="6 7">
    <name type="scientific">Paenibacillus aurantius</name>
    <dbReference type="NCBI Taxonomy" id="2918900"/>
    <lineage>
        <taxon>Bacteria</taxon>
        <taxon>Bacillati</taxon>
        <taxon>Bacillota</taxon>
        <taxon>Bacilli</taxon>
        <taxon>Bacillales</taxon>
        <taxon>Paenibacillaceae</taxon>
        <taxon>Paenibacillus</taxon>
    </lineage>
</organism>
<feature type="transmembrane region" description="Helical" evidence="5">
    <location>
        <begin position="48"/>
        <end position="69"/>
    </location>
</feature>
<dbReference type="EMBL" id="CP130318">
    <property type="protein sequence ID" value="WNQ12036.1"/>
    <property type="molecule type" value="Genomic_DNA"/>
</dbReference>
<keyword evidence="7" id="KW-1185">Reference proteome</keyword>
<evidence type="ECO:0000256" key="4">
    <source>
        <dbReference type="ARBA" id="ARBA00023136"/>
    </source>
</evidence>
<keyword evidence="2 5" id="KW-0812">Transmembrane</keyword>
<evidence type="ECO:0000256" key="2">
    <source>
        <dbReference type="ARBA" id="ARBA00022692"/>
    </source>
</evidence>
<evidence type="ECO:0000313" key="7">
    <source>
        <dbReference type="Proteomes" id="UP001305702"/>
    </source>
</evidence>
<dbReference type="InterPro" id="IPR019109">
    <property type="entry name" value="MamF_MmsF"/>
</dbReference>
<dbReference type="Pfam" id="PF09685">
    <property type="entry name" value="MamF_MmsF"/>
    <property type="match status" value="1"/>
</dbReference>
<protein>
    <recommendedName>
        <fullName evidence="8">DUF4870 domain-containing protein</fullName>
    </recommendedName>
</protein>
<evidence type="ECO:0000256" key="3">
    <source>
        <dbReference type="ARBA" id="ARBA00022989"/>
    </source>
</evidence>